<evidence type="ECO:0000313" key="2">
    <source>
        <dbReference type="Proteomes" id="UP000037175"/>
    </source>
</evidence>
<evidence type="ECO:0000313" key="1">
    <source>
        <dbReference type="EMBL" id="KNZ69401.1"/>
    </source>
</evidence>
<protein>
    <submittedName>
        <fullName evidence="1">Uncharacterized protein</fullName>
    </submittedName>
</protein>
<dbReference type="EMBL" id="LGTE01000013">
    <property type="protein sequence ID" value="KNZ69401.1"/>
    <property type="molecule type" value="Genomic_DNA"/>
</dbReference>
<gene>
    <name evidence="1" type="ORF">Tfer_2040</name>
</gene>
<name>A0A0L6W1P8_9FIRM</name>
<dbReference type="Proteomes" id="UP000037175">
    <property type="component" value="Unassembled WGS sequence"/>
</dbReference>
<keyword evidence="2" id="KW-1185">Reference proteome</keyword>
<reference evidence="2" key="1">
    <citation type="submission" date="2015-07" db="EMBL/GenBank/DDBJ databases">
        <title>Complete Genome of Thermincola ferriacetica strain Z-0001T.</title>
        <authorList>
            <person name="Lusk B."/>
            <person name="Badalamenti J.P."/>
            <person name="Parameswaran P."/>
            <person name="Bond D.R."/>
            <person name="Torres C.I."/>
        </authorList>
    </citation>
    <scope>NUCLEOTIDE SEQUENCE [LARGE SCALE GENOMIC DNA]</scope>
    <source>
        <strain evidence="2">Z-0001</strain>
    </source>
</reference>
<dbReference type="AlphaFoldDB" id="A0A0L6W1P8"/>
<proteinExistence type="predicted"/>
<organism evidence="1 2">
    <name type="scientific">Thermincola ferriacetica</name>
    <dbReference type="NCBI Taxonomy" id="281456"/>
    <lineage>
        <taxon>Bacteria</taxon>
        <taxon>Bacillati</taxon>
        <taxon>Bacillota</taxon>
        <taxon>Clostridia</taxon>
        <taxon>Eubacteriales</taxon>
        <taxon>Thermincolaceae</taxon>
        <taxon>Thermincola</taxon>
    </lineage>
</organism>
<accession>A0A0L6W1P8</accession>
<comment type="caution">
    <text evidence="1">The sequence shown here is derived from an EMBL/GenBank/DDBJ whole genome shotgun (WGS) entry which is preliminary data.</text>
</comment>
<sequence>MKQWLTLKEIEESWGYSADFLKYLIYSKRLPAMKSRRPGAPIVIREDWWEKFCTAVDLLLELSTTAVALDSLPVKKNRYGRGDGLHFAEDFPNDARFDQLLEMQSLVATAVTLTNKDVDKLYKEVIAR</sequence>
<dbReference type="RefSeq" id="WP_052218225.1">
    <property type="nucleotide sequence ID" value="NZ_LGTE01000013.1"/>
</dbReference>